<sequence length="77" mass="8388">MKNEEKTVLQLRFKGTDDKVHTFSFPKAAAGLTTEIIADAMNAIATLGLFDRKGVTLYVSAVSGAYVKTTTQELYTV</sequence>
<proteinExistence type="predicted"/>
<organism evidence="1 2">
    <name type="scientific">Secundilactobacillus silagei JCM 19001</name>
    <dbReference type="NCBI Taxonomy" id="1302250"/>
    <lineage>
        <taxon>Bacteria</taxon>
        <taxon>Bacillati</taxon>
        <taxon>Bacillota</taxon>
        <taxon>Bacilli</taxon>
        <taxon>Lactobacillales</taxon>
        <taxon>Lactobacillaceae</taxon>
        <taxon>Secundilactobacillus</taxon>
    </lineage>
</organism>
<comment type="caution">
    <text evidence="1">The sequence shown here is derived from an EMBL/GenBank/DDBJ whole genome shotgun (WGS) entry which is preliminary data.</text>
</comment>
<evidence type="ECO:0000313" key="1">
    <source>
        <dbReference type="EMBL" id="GAX00398.1"/>
    </source>
</evidence>
<dbReference type="AlphaFoldDB" id="A0A1Z5IFH0"/>
<gene>
    <name evidence="1" type="ORF">IWT126_00413</name>
</gene>
<name>A0A1Z5IFH0_9LACO</name>
<dbReference type="Proteomes" id="UP000198402">
    <property type="component" value="Unassembled WGS sequence"/>
</dbReference>
<dbReference type="OrthoDB" id="2299372at2"/>
<dbReference type="RefSeq" id="WP_054654848.1">
    <property type="nucleotide sequence ID" value="NZ_BBFL01000006.1"/>
</dbReference>
<evidence type="ECO:0000313" key="2">
    <source>
        <dbReference type="Proteomes" id="UP000198402"/>
    </source>
</evidence>
<evidence type="ECO:0008006" key="3">
    <source>
        <dbReference type="Google" id="ProtNLM"/>
    </source>
</evidence>
<protein>
    <recommendedName>
        <fullName evidence="3">DUF2922 domain-containing protein</fullName>
    </recommendedName>
</protein>
<accession>A0A1Z5IFH0</accession>
<dbReference type="InterPro" id="IPR021321">
    <property type="entry name" value="DUF2922"/>
</dbReference>
<dbReference type="Pfam" id="PF11148">
    <property type="entry name" value="DUF2922"/>
    <property type="match status" value="1"/>
</dbReference>
<keyword evidence="2" id="KW-1185">Reference proteome</keyword>
<reference evidence="1 2" key="1">
    <citation type="submission" date="2015-11" db="EMBL/GenBank/DDBJ databases">
        <title>Draft genome sequences of new species of the genus Lactobacillus isolated from orchardgrass silage.</title>
        <authorList>
            <person name="Tohno M."/>
            <person name="Tanizawa Y."/>
            <person name="Arita M."/>
        </authorList>
    </citation>
    <scope>NUCLEOTIDE SEQUENCE [LARGE SCALE GENOMIC DNA]</scope>
    <source>
        <strain evidence="1 2">IWT126</strain>
    </source>
</reference>
<dbReference type="STRING" id="1302250.GCA_001313225_01584"/>
<dbReference type="EMBL" id="BCMG01000002">
    <property type="protein sequence ID" value="GAX00398.1"/>
    <property type="molecule type" value="Genomic_DNA"/>
</dbReference>